<dbReference type="Pfam" id="PF00651">
    <property type="entry name" value="BTB"/>
    <property type="match status" value="1"/>
</dbReference>
<dbReference type="CDD" id="cd18286">
    <property type="entry name" value="BTB2_POZ_BTBD8"/>
    <property type="match status" value="1"/>
</dbReference>
<feature type="compositionally biased region" description="Basic and acidic residues" evidence="1">
    <location>
        <begin position="872"/>
        <end position="883"/>
    </location>
</feature>
<dbReference type="PANTHER" id="PTHR22427">
    <property type="entry name" value="GH15728P"/>
    <property type="match status" value="1"/>
</dbReference>
<feature type="compositionally biased region" description="Basic and acidic residues" evidence="1">
    <location>
        <begin position="1505"/>
        <end position="1514"/>
    </location>
</feature>
<feature type="compositionally biased region" description="Polar residues" evidence="1">
    <location>
        <begin position="1690"/>
        <end position="1699"/>
    </location>
</feature>
<gene>
    <name evidence="3" type="ORF">JTE90_005043</name>
</gene>
<reference evidence="3 4" key="1">
    <citation type="journal article" date="2022" name="Nat. Ecol. Evol.">
        <title>A masculinizing supergene underlies an exaggerated male reproductive morph in a spider.</title>
        <authorList>
            <person name="Hendrickx F."/>
            <person name="De Corte Z."/>
            <person name="Sonet G."/>
            <person name="Van Belleghem S.M."/>
            <person name="Kostlbacher S."/>
            <person name="Vangestel C."/>
        </authorList>
    </citation>
    <scope>NUCLEOTIDE SEQUENCE [LARGE SCALE GENOMIC DNA]</scope>
    <source>
        <strain evidence="3">W744_W776</strain>
    </source>
</reference>
<feature type="region of interest" description="Disordered" evidence="1">
    <location>
        <begin position="1650"/>
        <end position="1802"/>
    </location>
</feature>
<accession>A0AAV6VCP4</accession>
<feature type="region of interest" description="Disordered" evidence="1">
    <location>
        <begin position="478"/>
        <end position="514"/>
    </location>
</feature>
<feature type="compositionally biased region" description="Low complexity" evidence="1">
    <location>
        <begin position="226"/>
        <end position="236"/>
    </location>
</feature>
<feature type="compositionally biased region" description="Basic and acidic residues" evidence="1">
    <location>
        <begin position="790"/>
        <end position="812"/>
    </location>
</feature>
<feature type="compositionally biased region" description="Polar residues" evidence="1">
    <location>
        <begin position="1767"/>
        <end position="1784"/>
    </location>
</feature>
<dbReference type="EMBL" id="JAFNEN010000115">
    <property type="protein sequence ID" value="KAG8193745.1"/>
    <property type="molecule type" value="Genomic_DNA"/>
</dbReference>
<dbReference type="SMART" id="SM00225">
    <property type="entry name" value="BTB"/>
    <property type="match status" value="1"/>
</dbReference>
<dbReference type="Gene3D" id="3.30.710.10">
    <property type="entry name" value="Potassium Channel Kv1.1, Chain A"/>
    <property type="match status" value="1"/>
</dbReference>
<feature type="compositionally biased region" description="Basic and acidic residues" evidence="1">
    <location>
        <begin position="824"/>
        <end position="833"/>
    </location>
</feature>
<feature type="compositionally biased region" description="Polar residues" evidence="1">
    <location>
        <begin position="1354"/>
        <end position="1363"/>
    </location>
</feature>
<proteinExistence type="predicted"/>
<dbReference type="Pfam" id="PF26017">
    <property type="entry name" value="BACK_BTBD8"/>
    <property type="match status" value="1"/>
</dbReference>
<feature type="compositionally biased region" description="Polar residues" evidence="1">
    <location>
        <begin position="834"/>
        <end position="850"/>
    </location>
</feature>
<organism evidence="3 4">
    <name type="scientific">Oedothorax gibbosus</name>
    <dbReference type="NCBI Taxonomy" id="931172"/>
    <lineage>
        <taxon>Eukaryota</taxon>
        <taxon>Metazoa</taxon>
        <taxon>Ecdysozoa</taxon>
        <taxon>Arthropoda</taxon>
        <taxon>Chelicerata</taxon>
        <taxon>Arachnida</taxon>
        <taxon>Araneae</taxon>
        <taxon>Araneomorphae</taxon>
        <taxon>Entelegynae</taxon>
        <taxon>Araneoidea</taxon>
        <taxon>Linyphiidae</taxon>
        <taxon>Erigoninae</taxon>
        <taxon>Oedothorax</taxon>
    </lineage>
</organism>
<feature type="compositionally biased region" description="Basic and acidic residues" evidence="1">
    <location>
        <begin position="739"/>
        <end position="750"/>
    </location>
</feature>
<sequence>MLQNNTFSDTLIGVHTPLKENTAVNQEQHLELPHLLHAHGALLKVRTPAFYNHLEEHQETNIGVVSYNSYLQEPELQQFLKKVYTDDDIRKHECEALHLSKKYIQLQNHNKSLVNKHILDVDEFEKESNHSACTDNFVTPITSPLSPDSKLNVLDMYGSPHKQANMPQNGIPIKSNTNHVNGHINHELHIDDLSDYPDSKQERIQKLIKLDSGKVNDLVEKHSRSKCSSKTSTSEDTNSDEDSEAVDFPMTGSMVRSNTFDLEKQNSLEDAAIDDSIEWCYRSSSNNDMKEMEDSLVKTNDVSPPKRSESSGFFLHDHSPSPKSNFFKGTFIKEPSFNSSQELESSSVHFRRLDGSMSDSGFMSHSTFSLDTAYSNSVTSSLIMSSDGITSSPVSITETNESLSERTKQLSGSMFPFYIDINNLPPPTPDSLRRKKSSSPSHTYMYIDARNHNGSPKFERPYLNTSYEEFFSRIEAQDQHVEKEPLTKAQSTPRLDTYRNENKPNEAAQGNDKFRPQSCYMFVDLDSVQTEATEKRSESRFSNQEQAAVAMFIDLDDGQSRIQSSGLNGSKAELWNNNSEKNQIDKDIKMSNAPSAGDQKRKLSDSFLSSNPNIVNKVNFSSLIKHRDSGSANSLNHQLTNGQETSQFIIQSTRKSKSAHRYSDGIYYDNLYEKKFINSGTNSLNRKTCMDPKSNHVKIIDQTFKLIQYANKNEESSGSCSNLGKLSVTNKLLLEDKTRWKSTGDMERPNTSENSGLLPMSPILRRKAQSKAPPEQPSPPIVVKASTKPQDVDAMKFPKPLKEEASKQDDIKSPPLQTKSPYRKKPEIADDSKSLSNSLKHRSNPSPSESTDTKLKNTDSMSRSGSSVGDSCSDRPLIHDLSKSKRNNSPTSMVNDFEDDSETIYSEVSDVSSFGGLSGVASLERGWRESQNPHANVSNQNAKNTRQMLEACSKLGEDLLKMFLEEIDTDIIVEVEGRQIKAHRCILAARGKYFANLLRTNNPEKHTSTISLEGFSYSAVHFALCHIYSGAMNIPKDCNISELALLADMLNLETLTDVIVFHLKMHYCHFFHRPCLQCSQGVVECLPLAAVCGLNELRDKCIYWLGKNFTRTWTTKSFAALSEELRDLCYNVTVHSLAITTVIDMTLNCDRLLTTLPQLKWTEPIFGMITKLLQDCIHFMATNFNQILNSEGFLALGKGQSWNVTALEEDIISSIELTTPDVACKSYDTVNRLILLADSIENTDYGEFTQNFIDLLHKISRHCERYLIQNANKVVHCQSWACLSQQVQKRIKDAAVIVFEFEKPTAPPPRLSSLQRKLKKQNEGEEFGCLERATYPKKGRAMVHNKTYQRESSPKNMNGQCRQESPERGLQRRESDNILKKIVSPIKEEVQYNSVENSLQDASYDVPFGQGALGESHYSPVISHRNYIDTHEEDSLRDLQDLPRDLTNHCEPTSESQMLCSVASLDLDDSRSPAQCSDNPDSLEVNEEISSDSKDDIDLSVSAEDGSHQEKGVNEKPEVLHKHFEVAEPSVPEPDIFTNPSNAPPQKPSMLIPVRDKTSLPQQSVLPLSNTDPNQEMCTNPSTEIRRDRSPIKKMGKSLLPLAKPHIPEEKIQIAPESKTKDLVAEIDADSRMVNHCLQEAEMLEQQLSRKLQRQHQDGTQQFVPNGVGKVRAPSDNFHRSSKAYGSRLQKASSTSQIKNLVATPSRGRSPGSKSNASSPSVGLPPRILRGNDSAREKARKASQSPKNGAPNLGAFRSVEGIPNVPKQLSSGAPSTPKRVSSRSNRTHMKVIAVRTSGSGHK</sequence>
<dbReference type="Proteomes" id="UP000827092">
    <property type="component" value="Unassembled WGS sequence"/>
</dbReference>
<name>A0AAV6VCP4_9ARAC</name>
<feature type="region of interest" description="Disordered" evidence="1">
    <location>
        <begin position="739"/>
        <end position="897"/>
    </location>
</feature>
<protein>
    <recommendedName>
        <fullName evidence="2">BTB domain-containing protein</fullName>
    </recommendedName>
</protein>
<feature type="compositionally biased region" description="Low complexity" evidence="1">
    <location>
        <begin position="1710"/>
        <end position="1721"/>
    </location>
</feature>
<evidence type="ECO:0000256" key="1">
    <source>
        <dbReference type="SAM" id="MobiDB-lite"/>
    </source>
</evidence>
<dbReference type="CDD" id="cd18490">
    <property type="entry name" value="BACK_BTBD8"/>
    <property type="match status" value="1"/>
</dbReference>
<feature type="region of interest" description="Disordered" evidence="1">
    <location>
        <begin position="1466"/>
        <end position="1514"/>
    </location>
</feature>
<dbReference type="SUPFAM" id="SSF54695">
    <property type="entry name" value="POZ domain"/>
    <property type="match status" value="1"/>
</dbReference>
<dbReference type="InterPro" id="IPR043225">
    <property type="entry name" value="BACK_BTBD8"/>
</dbReference>
<evidence type="ECO:0000259" key="2">
    <source>
        <dbReference type="PROSITE" id="PS50097"/>
    </source>
</evidence>
<dbReference type="PROSITE" id="PS50097">
    <property type="entry name" value="BTB"/>
    <property type="match status" value="1"/>
</dbReference>
<dbReference type="PANTHER" id="PTHR22427:SF7">
    <property type="entry name" value="GH15728P"/>
    <property type="match status" value="1"/>
</dbReference>
<evidence type="ECO:0000313" key="4">
    <source>
        <dbReference type="Proteomes" id="UP000827092"/>
    </source>
</evidence>
<dbReference type="InterPro" id="IPR011333">
    <property type="entry name" value="SKP1/BTB/POZ_sf"/>
</dbReference>
<feature type="domain" description="BTB" evidence="2">
    <location>
        <begin position="969"/>
        <end position="1036"/>
    </location>
</feature>
<comment type="caution">
    <text evidence="3">The sequence shown here is derived from an EMBL/GenBank/DDBJ whole genome shotgun (WGS) entry which is preliminary data.</text>
</comment>
<feature type="compositionally biased region" description="Low complexity" evidence="1">
    <location>
        <begin position="859"/>
        <end position="871"/>
    </location>
</feature>
<keyword evidence="4" id="KW-1185">Reference proteome</keyword>
<evidence type="ECO:0000313" key="3">
    <source>
        <dbReference type="EMBL" id="KAG8193745.1"/>
    </source>
</evidence>
<dbReference type="InterPro" id="IPR000210">
    <property type="entry name" value="BTB/POZ_dom"/>
</dbReference>
<feature type="region of interest" description="Disordered" evidence="1">
    <location>
        <begin position="219"/>
        <end position="252"/>
    </location>
</feature>
<feature type="region of interest" description="Disordered" evidence="1">
    <location>
        <begin position="1347"/>
        <end position="1371"/>
    </location>
</feature>